<comment type="caution">
    <text evidence="2">The sequence shown here is derived from an EMBL/GenBank/DDBJ whole genome shotgun (WGS) entry which is preliminary data.</text>
</comment>
<dbReference type="Proteomes" id="UP000266861">
    <property type="component" value="Unassembled WGS sequence"/>
</dbReference>
<dbReference type="Pfam" id="PF07714">
    <property type="entry name" value="PK_Tyr_Ser-Thr"/>
    <property type="match status" value="1"/>
</dbReference>
<dbReference type="InterPro" id="IPR011009">
    <property type="entry name" value="Kinase-like_dom_sf"/>
</dbReference>
<gene>
    <name evidence="2" type="ORF">Glove_208g125</name>
</gene>
<reference evidence="2 3" key="1">
    <citation type="submission" date="2018-08" db="EMBL/GenBank/DDBJ databases">
        <title>Genome and evolution of the arbuscular mycorrhizal fungus Diversispora epigaea (formerly Glomus versiforme) and its bacterial endosymbionts.</title>
        <authorList>
            <person name="Sun X."/>
            <person name="Fei Z."/>
            <person name="Harrison M."/>
        </authorList>
    </citation>
    <scope>NUCLEOTIDE SEQUENCE [LARGE SCALE GENOMIC DNA]</scope>
    <source>
        <strain evidence="2 3">IT104</strain>
    </source>
</reference>
<evidence type="ECO:0000259" key="1">
    <source>
        <dbReference type="PROSITE" id="PS50011"/>
    </source>
</evidence>
<dbReference type="PANTHER" id="PTHR45756">
    <property type="entry name" value="PALMITOYLTRANSFERASE"/>
    <property type="match status" value="1"/>
</dbReference>
<dbReference type="InterPro" id="IPR053215">
    <property type="entry name" value="TKL_Ser/Thr_kinase"/>
</dbReference>
<name>A0A397ILL5_9GLOM</name>
<dbReference type="GO" id="GO:0004672">
    <property type="term" value="F:protein kinase activity"/>
    <property type="evidence" value="ECO:0007669"/>
    <property type="project" value="InterPro"/>
</dbReference>
<dbReference type="GO" id="GO:0005524">
    <property type="term" value="F:ATP binding"/>
    <property type="evidence" value="ECO:0007669"/>
    <property type="project" value="InterPro"/>
</dbReference>
<keyword evidence="3" id="KW-1185">Reference proteome</keyword>
<dbReference type="PROSITE" id="PS50011">
    <property type="entry name" value="PROTEIN_KINASE_DOM"/>
    <property type="match status" value="1"/>
</dbReference>
<dbReference type="AlphaFoldDB" id="A0A397ILL5"/>
<sequence>MSKHKKLMYCPAGHSGDFSYDRHRLDFIDIKNGECNMCTKEHLIKDFGTWSSGNVDIDKIIQDSQIKDFYSNLQWIPYDNLSDIKHVSDNEYYVMRFAELKNCVKYSWDFIKQDWKIYHGGSVALKELKGHIHDILEFIKGIKNIIIDSPDCITRFHGISKNPSTQNYIIIMEWDYPFTIGSFFVDIFLQVDWETKIKLLHHTLEGLNTLHRNNLVHGELHRGNILMSSGEPFSIAALIDPGLCKSTNDLILNSDNKNKKNISGLIPFIPPEVLRGNDFTKEGDIYSFGGVMYEIAVEIEPFVDVAHDTYLMIDICNGVRPKIPDMMLNLIPKWYLNLMYKCWNDDPSKRPTAHELNNLLQDFDYSDAEDNIEIMNTSHSQKLLGSLNKVHPQSCYTDRRIFTLYELQDLLEDIKSGKREDPNLLKPNEPTVSIVDIGYDELSE</sequence>
<dbReference type="STRING" id="1348612.A0A397ILL5"/>
<evidence type="ECO:0000313" key="2">
    <source>
        <dbReference type="EMBL" id="RHZ75877.1"/>
    </source>
</evidence>
<dbReference type="SUPFAM" id="SSF56112">
    <property type="entry name" value="Protein kinase-like (PK-like)"/>
    <property type="match status" value="1"/>
</dbReference>
<dbReference type="OrthoDB" id="2321740at2759"/>
<dbReference type="EMBL" id="PQFF01000195">
    <property type="protein sequence ID" value="RHZ75877.1"/>
    <property type="molecule type" value="Genomic_DNA"/>
</dbReference>
<dbReference type="Gene3D" id="1.10.510.10">
    <property type="entry name" value="Transferase(Phosphotransferase) domain 1"/>
    <property type="match status" value="1"/>
</dbReference>
<accession>A0A397ILL5</accession>
<dbReference type="InterPro" id="IPR001245">
    <property type="entry name" value="Ser-Thr/Tyr_kinase_cat_dom"/>
</dbReference>
<organism evidence="2 3">
    <name type="scientific">Diversispora epigaea</name>
    <dbReference type="NCBI Taxonomy" id="1348612"/>
    <lineage>
        <taxon>Eukaryota</taxon>
        <taxon>Fungi</taxon>
        <taxon>Fungi incertae sedis</taxon>
        <taxon>Mucoromycota</taxon>
        <taxon>Glomeromycotina</taxon>
        <taxon>Glomeromycetes</taxon>
        <taxon>Diversisporales</taxon>
        <taxon>Diversisporaceae</taxon>
        <taxon>Diversispora</taxon>
    </lineage>
</organism>
<proteinExistence type="predicted"/>
<feature type="domain" description="Protein kinase" evidence="1">
    <location>
        <begin position="70"/>
        <end position="360"/>
    </location>
</feature>
<evidence type="ECO:0000313" key="3">
    <source>
        <dbReference type="Proteomes" id="UP000266861"/>
    </source>
</evidence>
<dbReference type="InterPro" id="IPR000719">
    <property type="entry name" value="Prot_kinase_dom"/>
</dbReference>
<protein>
    <recommendedName>
        <fullName evidence="1">Protein kinase domain-containing protein</fullName>
    </recommendedName>
</protein>
<dbReference type="PANTHER" id="PTHR45756:SF1">
    <property type="entry name" value="PROTEIN KINASE DOMAIN CONTAINING PROTEIN"/>
    <property type="match status" value="1"/>
</dbReference>